<evidence type="ECO:0008006" key="5">
    <source>
        <dbReference type="Google" id="ProtNLM"/>
    </source>
</evidence>
<feature type="region of interest" description="Disordered" evidence="1">
    <location>
        <begin position="58"/>
        <end position="92"/>
    </location>
</feature>
<sequence>MHFFIITTMIFLFFSHATLTLSMAADSSVSIPEDNGFNSAIELPQSFDAVDASEFVHNTPSVDLNTTQERDLENSKNDGPDNDDSEDVGFTPTLSRRAVPPLLVCETSEGSPWVKDIRDVADWMMNPKLQGEWDCKQRNPVKSRCNRVQWSGTAEAALCGRHGLIVSCRILAMGIRAVVEHCTRDGRAGGRLIYDTIGASLIVYNTSKL</sequence>
<evidence type="ECO:0000313" key="4">
    <source>
        <dbReference type="Proteomes" id="UP000277580"/>
    </source>
</evidence>
<name>A0A3N4KRM4_9PEZI</name>
<accession>A0A3N4KRM4</accession>
<dbReference type="Proteomes" id="UP000277580">
    <property type="component" value="Unassembled WGS sequence"/>
</dbReference>
<feature type="compositionally biased region" description="Basic and acidic residues" evidence="1">
    <location>
        <begin position="68"/>
        <end position="79"/>
    </location>
</feature>
<dbReference type="InParanoid" id="A0A3N4KRM4"/>
<evidence type="ECO:0000256" key="1">
    <source>
        <dbReference type="SAM" id="MobiDB-lite"/>
    </source>
</evidence>
<gene>
    <name evidence="3" type="ORF">P167DRAFT_586781</name>
</gene>
<feature type="compositionally biased region" description="Polar residues" evidence="1">
    <location>
        <begin position="58"/>
        <end position="67"/>
    </location>
</feature>
<feature type="signal peptide" evidence="2">
    <location>
        <begin position="1"/>
        <end position="20"/>
    </location>
</feature>
<dbReference type="EMBL" id="ML119124">
    <property type="protein sequence ID" value="RPB13146.1"/>
    <property type="molecule type" value="Genomic_DNA"/>
</dbReference>
<keyword evidence="4" id="KW-1185">Reference proteome</keyword>
<protein>
    <recommendedName>
        <fullName evidence="5">Cyanovirin-N domain-containing protein</fullName>
    </recommendedName>
</protein>
<dbReference type="AlphaFoldDB" id="A0A3N4KRM4"/>
<reference evidence="3 4" key="1">
    <citation type="journal article" date="2018" name="Nat. Ecol. Evol.">
        <title>Pezizomycetes genomes reveal the molecular basis of ectomycorrhizal truffle lifestyle.</title>
        <authorList>
            <person name="Murat C."/>
            <person name="Payen T."/>
            <person name="Noel B."/>
            <person name="Kuo A."/>
            <person name="Morin E."/>
            <person name="Chen J."/>
            <person name="Kohler A."/>
            <person name="Krizsan K."/>
            <person name="Balestrini R."/>
            <person name="Da Silva C."/>
            <person name="Montanini B."/>
            <person name="Hainaut M."/>
            <person name="Levati E."/>
            <person name="Barry K.W."/>
            <person name="Belfiori B."/>
            <person name="Cichocki N."/>
            <person name="Clum A."/>
            <person name="Dockter R.B."/>
            <person name="Fauchery L."/>
            <person name="Guy J."/>
            <person name="Iotti M."/>
            <person name="Le Tacon F."/>
            <person name="Lindquist E.A."/>
            <person name="Lipzen A."/>
            <person name="Malagnac F."/>
            <person name="Mello A."/>
            <person name="Molinier V."/>
            <person name="Miyauchi S."/>
            <person name="Poulain J."/>
            <person name="Riccioni C."/>
            <person name="Rubini A."/>
            <person name="Sitrit Y."/>
            <person name="Splivallo R."/>
            <person name="Traeger S."/>
            <person name="Wang M."/>
            <person name="Zifcakova L."/>
            <person name="Wipf D."/>
            <person name="Zambonelli A."/>
            <person name="Paolocci F."/>
            <person name="Nowrousian M."/>
            <person name="Ottonello S."/>
            <person name="Baldrian P."/>
            <person name="Spatafora J.W."/>
            <person name="Henrissat B."/>
            <person name="Nagy L.G."/>
            <person name="Aury J.M."/>
            <person name="Wincker P."/>
            <person name="Grigoriev I.V."/>
            <person name="Bonfante P."/>
            <person name="Martin F.M."/>
        </authorList>
    </citation>
    <scope>NUCLEOTIDE SEQUENCE [LARGE SCALE GENOMIC DNA]</scope>
    <source>
        <strain evidence="3 4">CCBAS932</strain>
    </source>
</reference>
<proteinExistence type="predicted"/>
<evidence type="ECO:0000256" key="2">
    <source>
        <dbReference type="SAM" id="SignalP"/>
    </source>
</evidence>
<keyword evidence="2" id="KW-0732">Signal</keyword>
<dbReference type="OrthoDB" id="5391381at2759"/>
<evidence type="ECO:0000313" key="3">
    <source>
        <dbReference type="EMBL" id="RPB13146.1"/>
    </source>
</evidence>
<feature type="chain" id="PRO_5018273442" description="Cyanovirin-N domain-containing protein" evidence="2">
    <location>
        <begin position="21"/>
        <end position="209"/>
    </location>
</feature>
<organism evidence="3 4">
    <name type="scientific">Morchella conica CCBAS932</name>
    <dbReference type="NCBI Taxonomy" id="1392247"/>
    <lineage>
        <taxon>Eukaryota</taxon>
        <taxon>Fungi</taxon>
        <taxon>Dikarya</taxon>
        <taxon>Ascomycota</taxon>
        <taxon>Pezizomycotina</taxon>
        <taxon>Pezizomycetes</taxon>
        <taxon>Pezizales</taxon>
        <taxon>Morchellaceae</taxon>
        <taxon>Morchella</taxon>
    </lineage>
</organism>